<dbReference type="InterPro" id="IPR051473">
    <property type="entry name" value="P2Ox-like"/>
</dbReference>
<keyword evidence="5" id="KW-0560">Oxidoreductase</keyword>
<sequence length="579" mass="63895">MQIKENGTEYDVCVVGSGAGGGMAAKVLTEAGAKVALLEAGPMFDSAQADMFKWPYQSPRRGASTHKPFGEFDAAYGGWELDGEPYTKVAGTEFDWFRSRMLGGRTNHWGRISLRFGPKDFQHYSADGVGHNWPITYDDIKPYYDKVDKLVGVFGANFPKELGLTNEPDGLFMPPPRPRAYELMVKKACDPLGIPVLPSRLSILTQPLNGRAACHYCSQCGRSCSTHSNFSSPSVLIPPAMNTGNLTLITNAMAREVLTNDQGLATGVSYVNKEDGMDYVIKAKIVVLAASACETARLMLNSKSSRHPNGLGNSSGMVGKYLMDSTGSSLSGIFPQLMDRTRYNEDGTGGMHMYVPWWKDNVKDKLGFPRGYHIEIWGGMGMPSYGFGFGLQNYNGWYADQGAASKGGGGYGQKLKEDYRRYYGSMIGFSGRGEPVAREDNYCEIDPTRVDQWGIPVLRFRYKWSDYEVQQAKHMQDTFEEIITTMGGRVLGQKAGADRDYGLAAPGRIIHEVGVARMGKDPKKAPVNEYCQSYDCKNLFVADGASFVSNADKNPTWTILALSMRTSEYIIDQRKKMNV</sequence>
<dbReference type="InterPro" id="IPR036188">
    <property type="entry name" value="FAD/NAD-bd_sf"/>
</dbReference>
<keyword evidence="3" id="KW-0285">Flavoprotein</keyword>
<reference evidence="8" key="1">
    <citation type="journal article" date="2023" name="Comput. Struct. Biotechnol. J.">
        <title>Discovery of a novel marine Bacteroidetes with a rich repertoire of carbohydrate-active enzymes.</title>
        <authorList>
            <person name="Chen B."/>
            <person name="Liu G."/>
            <person name="Chen Q."/>
            <person name="Wang H."/>
            <person name="Liu L."/>
            <person name="Tang K."/>
        </authorList>
    </citation>
    <scope>NUCLEOTIDE SEQUENCE</scope>
    <source>
        <strain evidence="8">TK19036</strain>
    </source>
</reference>
<protein>
    <submittedName>
        <fullName evidence="8">GMC family oxidoreductase</fullName>
    </submittedName>
</protein>
<dbReference type="PANTHER" id="PTHR42784">
    <property type="entry name" value="PYRANOSE 2-OXIDASE"/>
    <property type="match status" value="1"/>
</dbReference>
<comment type="cofactor">
    <cofactor evidence="1">
        <name>FAD</name>
        <dbReference type="ChEBI" id="CHEBI:57692"/>
    </cofactor>
</comment>
<dbReference type="InterPro" id="IPR007867">
    <property type="entry name" value="GMC_OxRtase_C"/>
</dbReference>
<evidence type="ECO:0000313" key="8">
    <source>
        <dbReference type="EMBL" id="WKN39642.1"/>
    </source>
</evidence>
<dbReference type="Pfam" id="PF00732">
    <property type="entry name" value="GMC_oxred_N"/>
    <property type="match status" value="1"/>
</dbReference>
<dbReference type="EMBL" id="CP120682">
    <property type="protein sequence ID" value="WKN39642.1"/>
    <property type="molecule type" value="Genomic_DNA"/>
</dbReference>
<dbReference type="Gene3D" id="3.50.50.60">
    <property type="entry name" value="FAD/NAD(P)-binding domain"/>
    <property type="match status" value="2"/>
</dbReference>
<feature type="domain" description="Glucose-methanol-choline oxidoreductase C-terminal" evidence="7">
    <location>
        <begin position="443"/>
        <end position="562"/>
    </location>
</feature>
<evidence type="ECO:0000256" key="3">
    <source>
        <dbReference type="ARBA" id="ARBA00022630"/>
    </source>
</evidence>
<feature type="domain" description="Glucose-methanol-choline oxidoreductase N-terminal" evidence="6">
    <location>
        <begin position="90"/>
        <end position="322"/>
    </location>
</feature>
<organism evidence="8">
    <name type="scientific">Roseihalotalea indica</name>
    <dbReference type="NCBI Taxonomy" id="2867963"/>
    <lineage>
        <taxon>Bacteria</taxon>
        <taxon>Pseudomonadati</taxon>
        <taxon>Bacteroidota</taxon>
        <taxon>Cytophagia</taxon>
        <taxon>Cytophagales</taxon>
        <taxon>Catalimonadaceae</taxon>
        <taxon>Roseihalotalea</taxon>
    </lineage>
</organism>
<dbReference type="AlphaFoldDB" id="A0AA49JJC8"/>
<reference evidence="8" key="2">
    <citation type="journal article" date="2024" name="Antonie Van Leeuwenhoek">
        <title>Roseihalotalea indica gen. nov., sp. nov., a halophilic Bacteroidetes from mesopelagic Southwest Indian Ocean with higher carbohydrate metabolic potential.</title>
        <authorList>
            <person name="Chen B."/>
            <person name="Zhang M."/>
            <person name="Lin D."/>
            <person name="Ye J."/>
            <person name="Tang K."/>
        </authorList>
    </citation>
    <scope>NUCLEOTIDE SEQUENCE</scope>
    <source>
        <strain evidence="8">TK19036</strain>
    </source>
</reference>
<evidence type="ECO:0000256" key="4">
    <source>
        <dbReference type="ARBA" id="ARBA00022827"/>
    </source>
</evidence>
<proteinExistence type="inferred from homology"/>
<evidence type="ECO:0000259" key="6">
    <source>
        <dbReference type="Pfam" id="PF00732"/>
    </source>
</evidence>
<dbReference type="GO" id="GO:0050660">
    <property type="term" value="F:flavin adenine dinucleotide binding"/>
    <property type="evidence" value="ECO:0007669"/>
    <property type="project" value="InterPro"/>
</dbReference>
<dbReference type="InterPro" id="IPR000172">
    <property type="entry name" value="GMC_OxRdtase_N"/>
</dbReference>
<keyword evidence="4" id="KW-0274">FAD</keyword>
<dbReference type="SUPFAM" id="SSF51905">
    <property type="entry name" value="FAD/NAD(P)-binding domain"/>
    <property type="match status" value="1"/>
</dbReference>
<name>A0AA49JJC8_9BACT</name>
<accession>A0AA49JJC8</accession>
<dbReference type="SUPFAM" id="SSF54373">
    <property type="entry name" value="FAD-linked reductases, C-terminal domain"/>
    <property type="match status" value="1"/>
</dbReference>
<evidence type="ECO:0000256" key="2">
    <source>
        <dbReference type="ARBA" id="ARBA00010790"/>
    </source>
</evidence>
<dbReference type="Pfam" id="PF05199">
    <property type="entry name" value="GMC_oxred_C"/>
    <property type="match status" value="1"/>
</dbReference>
<evidence type="ECO:0000256" key="5">
    <source>
        <dbReference type="ARBA" id="ARBA00023002"/>
    </source>
</evidence>
<comment type="similarity">
    <text evidence="2">Belongs to the GMC oxidoreductase family.</text>
</comment>
<dbReference type="PANTHER" id="PTHR42784:SF1">
    <property type="entry name" value="PYRANOSE 2-OXIDASE"/>
    <property type="match status" value="1"/>
</dbReference>
<gene>
    <name evidence="8" type="ORF">K4G66_13165</name>
</gene>
<dbReference type="GO" id="GO:0016614">
    <property type="term" value="F:oxidoreductase activity, acting on CH-OH group of donors"/>
    <property type="evidence" value="ECO:0007669"/>
    <property type="project" value="InterPro"/>
</dbReference>
<evidence type="ECO:0000256" key="1">
    <source>
        <dbReference type="ARBA" id="ARBA00001974"/>
    </source>
</evidence>
<evidence type="ECO:0000259" key="7">
    <source>
        <dbReference type="Pfam" id="PF05199"/>
    </source>
</evidence>